<feature type="region of interest" description="Disordered" evidence="1">
    <location>
        <begin position="1"/>
        <end position="32"/>
    </location>
</feature>
<protein>
    <submittedName>
        <fullName evidence="2">Uncharacterized protein</fullName>
    </submittedName>
</protein>
<accession>A0A6G1E7Q1</accession>
<sequence length="63" mass="6821">MGVGKKRWRGESTASDGRGTSAVGSCSEGRRRLEWSRVEGRRSMASGWRVAGWTDAATVPDHA</sequence>
<dbReference type="AlphaFoldDB" id="A0A6G1E7Q1"/>
<keyword evidence="3" id="KW-1185">Reference proteome</keyword>
<comment type="caution">
    <text evidence="2">The sequence shown here is derived from an EMBL/GenBank/DDBJ whole genome shotgun (WGS) entry which is preliminary data.</text>
</comment>
<dbReference type="Proteomes" id="UP000479710">
    <property type="component" value="Unassembled WGS sequence"/>
</dbReference>
<gene>
    <name evidence="2" type="ORF">E2562_035740</name>
</gene>
<evidence type="ECO:0000256" key="1">
    <source>
        <dbReference type="SAM" id="MobiDB-lite"/>
    </source>
</evidence>
<dbReference type="EMBL" id="SPHZ02000005">
    <property type="protein sequence ID" value="KAF0920596.1"/>
    <property type="molecule type" value="Genomic_DNA"/>
</dbReference>
<name>A0A6G1E7Q1_9ORYZ</name>
<evidence type="ECO:0000313" key="2">
    <source>
        <dbReference type="EMBL" id="KAF0920596.1"/>
    </source>
</evidence>
<organism evidence="2 3">
    <name type="scientific">Oryza meyeriana var. granulata</name>
    <dbReference type="NCBI Taxonomy" id="110450"/>
    <lineage>
        <taxon>Eukaryota</taxon>
        <taxon>Viridiplantae</taxon>
        <taxon>Streptophyta</taxon>
        <taxon>Embryophyta</taxon>
        <taxon>Tracheophyta</taxon>
        <taxon>Spermatophyta</taxon>
        <taxon>Magnoliopsida</taxon>
        <taxon>Liliopsida</taxon>
        <taxon>Poales</taxon>
        <taxon>Poaceae</taxon>
        <taxon>BOP clade</taxon>
        <taxon>Oryzoideae</taxon>
        <taxon>Oryzeae</taxon>
        <taxon>Oryzinae</taxon>
        <taxon>Oryza</taxon>
        <taxon>Oryza meyeriana</taxon>
    </lineage>
</organism>
<evidence type="ECO:0000313" key="3">
    <source>
        <dbReference type="Proteomes" id="UP000479710"/>
    </source>
</evidence>
<reference evidence="2 3" key="1">
    <citation type="submission" date="2019-11" db="EMBL/GenBank/DDBJ databases">
        <title>Whole genome sequence of Oryza granulata.</title>
        <authorList>
            <person name="Li W."/>
        </authorList>
    </citation>
    <scope>NUCLEOTIDE SEQUENCE [LARGE SCALE GENOMIC DNA]</scope>
    <source>
        <strain evidence="3">cv. Menghai</strain>
        <tissue evidence="2">Leaf</tissue>
    </source>
</reference>
<proteinExistence type="predicted"/>